<evidence type="ECO:0000256" key="10">
    <source>
        <dbReference type="ARBA" id="ARBA00060399"/>
    </source>
</evidence>
<dbReference type="GO" id="GO:0032580">
    <property type="term" value="C:Golgi cisterna membrane"/>
    <property type="evidence" value="ECO:0007669"/>
    <property type="project" value="UniProtKB-SubCell"/>
</dbReference>
<evidence type="ECO:0000256" key="8">
    <source>
        <dbReference type="ARBA" id="ARBA00023136"/>
    </source>
</evidence>
<evidence type="ECO:0000256" key="2">
    <source>
        <dbReference type="ARBA" id="ARBA00008919"/>
    </source>
</evidence>
<comment type="similarity">
    <text evidence="2 11">Belongs to the glycosyltransferase 10 family.</text>
</comment>
<evidence type="ECO:0000313" key="13">
    <source>
        <dbReference type="EMBL" id="JAP51674.1"/>
    </source>
</evidence>
<evidence type="ECO:0000256" key="6">
    <source>
        <dbReference type="ARBA" id="ARBA00022968"/>
    </source>
</evidence>
<feature type="transmembrane region" description="Helical" evidence="11">
    <location>
        <begin position="20"/>
        <end position="38"/>
    </location>
</feature>
<keyword evidence="4 11" id="KW-0808">Transferase</keyword>
<evidence type="ECO:0000256" key="5">
    <source>
        <dbReference type="ARBA" id="ARBA00022692"/>
    </source>
</evidence>
<dbReference type="EC" id="2.4.1.-" evidence="11"/>
<accession>A0A0X3PIS5</accession>
<proteinExistence type="inferred from homology"/>
<dbReference type="PANTHER" id="PTHR11929">
    <property type="entry name" value="ALPHA- 1,3 -FUCOSYLTRANSFERASE"/>
    <property type="match status" value="1"/>
</dbReference>
<keyword evidence="11" id="KW-0333">Golgi apparatus</keyword>
<dbReference type="InterPro" id="IPR001503">
    <property type="entry name" value="Glyco_trans_10"/>
</dbReference>
<dbReference type="InterPro" id="IPR055270">
    <property type="entry name" value="Glyco_tran_10_C"/>
</dbReference>
<organism evidence="13">
    <name type="scientific">Schistocephalus solidus</name>
    <name type="common">Tapeworm</name>
    <dbReference type="NCBI Taxonomy" id="70667"/>
    <lineage>
        <taxon>Eukaryota</taxon>
        <taxon>Metazoa</taxon>
        <taxon>Spiralia</taxon>
        <taxon>Lophotrochozoa</taxon>
        <taxon>Platyhelminthes</taxon>
        <taxon>Cestoda</taxon>
        <taxon>Eucestoda</taxon>
        <taxon>Diphyllobothriidea</taxon>
        <taxon>Diphyllobothriidae</taxon>
        <taxon>Schistocephalus</taxon>
    </lineage>
</organism>
<evidence type="ECO:0000256" key="1">
    <source>
        <dbReference type="ARBA" id="ARBA00004922"/>
    </source>
</evidence>
<protein>
    <recommendedName>
        <fullName evidence="11">Fucosyltransferase</fullName>
        <ecNumber evidence="11">2.4.1.-</ecNumber>
    </recommendedName>
</protein>
<dbReference type="Gene3D" id="3.40.50.11660">
    <property type="entry name" value="Glycosyl transferase family 10, C-terminal domain"/>
    <property type="match status" value="1"/>
</dbReference>
<keyword evidence="9" id="KW-0325">Glycoprotein</keyword>
<evidence type="ECO:0000256" key="11">
    <source>
        <dbReference type="RuleBase" id="RU003832"/>
    </source>
</evidence>
<comment type="subcellular location">
    <subcellularLocation>
        <location evidence="10">Endomembrane system</location>
        <topology evidence="10">Single-pass type II membrane protein</topology>
    </subcellularLocation>
    <subcellularLocation>
        <location evidence="11">Golgi apparatus</location>
        <location evidence="11">Golgi stack membrane</location>
        <topology evidence="11">Single-pass type II membrane protein</topology>
    </subcellularLocation>
</comment>
<evidence type="ECO:0000259" key="12">
    <source>
        <dbReference type="Pfam" id="PF00852"/>
    </source>
</evidence>
<dbReference type="GO" id="GO:0046920">
    <property type="term" value="F:alpha-(1-&gt;3)-fucosyltransferase activity"/>
    <property type="evidence" value="ECO:0007669"/>
    <property type="project" value="TreeGrafter"/>
</dbReference>
<dbReference type="SUPFAM" id="SSF53756">
    <property type="entry name" value="UDP-Glycosyltransferase/glycogen phosphorylase"/>
    <property type="match status" value="1"/>
</dbReference>
<dbReference type="Pfam" id="PF00852">
    <property type="entry name" value="Glyco_transf_10"/>
    <property type="match status" value="1"/>
</dbReference>
<name>A0A0X3PIS5_SCHSO</name>
<keyword evidence="8 11" id="KW-0472">Membrane</keyword>
<evidence type="ECO:0000256" key="4">
    <source>
        <dbReference type="ARBA" id="ARBA00022679"/>
    </source>
</evidence>
<keyword evidence="6" id="KW-0735">Signal-anchor</keyword>
<sequence length="429" mass="50051">MGPQACRCLSYCRLPQTLHIRCLFIMIFFSLLLLYGVWNINLPIQTHAPLAKAKSRTLKLPTDSVLSESTCAPGQTPSLYRNFFRQYAWVQMELPHDVVYSISDTNESLPLIFWDRRILYHPVSSEGCRYRCRYTLNMTEARKAHLAVFTANPPPSILRDHGDTILAFESAEPYQFVAWLSEMAKRKISFFITHHTFAPVSAYYGVYRAFKSPNCVMSAEEREALKRQNSLHLLPAHHSQRSKMVAWVVSDMKAFNRRKELADAISKYVLVDTYGKHGMKCQKRWECFKVLSKQYKFYLSFENNNCEGYITEKFFVNALGYGMVPIVYGASREEFYNRAPPNSYIHVDDFENVEELTKYLQYLDKNDTAYATYFAWKEHGEILLWPRVDCRVCGMLHHSLQGKVPLPRNSYWDYYNKSITCSAKSRIKF</sequence>
<feature type="domain" description="Fucosyltransferase C-terminal" evidence="12">
    <location>
        <begin position="239"/>
        <end position="400"/>
    </location>
</feature>
<evidence type="ECO:0000256" key="3">
    <source>
        <dbReference type="ARBA" id="ARBA00022676"/>
    </source>
</evidence>
<dbReference type="InterPro" id="IPR038577">
    <property type="entry name" value="GT10-like_C_sf"/>
</dbReference>
<keyword evidence="3 11" id="KW-0328">Glycosyltransferase</keyword>
<keyword evidence="7 11" id="KW-1133">Transmembrane helix</keyword>
<evidence type="ECO:0000256" key="9">
    <source>
        <dbReference type="ARBA" id="ARBA00023180"/>
    </source>
</evidence>
<evidence type="ECO:0000256" key="7">
    <source>
        <dbReference type="ARBA" id="ARBA00022989"/>
    </source>
</evidence>
<dbReference type="FunFam" id="3.40.50.11660:FF:000002">
    <property type="entry name" value="Alpha-(1,3)-fucosyltransferase"/>
    <property type="match status" value="1"/>
</dbReference>
<reference evidence="13" key="1">
    <citation type="submission" date="2016-01" db="EMBL/GenBank/DDBJ databases">
        <title>Reference transcriptome for the parasite Schistocephalus solidus: insights into the molecular evolution of parasitism.</title>
        <authorList>
            <person name="Hebert F.O."/>
            <person name="Grambauer S."/>
            <person name="Barber I."/>
            <person name="Landry C.R."/>
            <person name="Aubin-Horth N."/>
        </authorList>
    </citation>
    <scope>NUCLEOTIDE SEQUENCE</scope>
</reference>
<dbReference type="PANTHER" id="PTHR11929:SF194">
    <property type="entry name" value="ALPHA-(1,3)-FUCOSYLTRANSFERASE 10"/>
    <property type="match status" value="1"/>
</dbReference>
<dbReference type="AlphaFoldDB" id="A0A0X3PIS5"/>
<dbReference type="EMBL" id="GEEE01011551">
    <property type="protein sequence ID" value="JAP51674.1"/>
    <property type="molecule type" value="Transcribed_RNA"/>
</dbReference>
<keyword evidence="5 11" id="KW-0812">Transmembrane</keyword>
<gene>
    <name evidence="13" type="primary">FUCTA</name>
    <name evidence="13" type="ORF">TR160107</name>
</gene>
<comment type="pathway">
    <text evidence="1">Protein modification; protein glycosylation.</text>
</comment>
<dbReference type="UniPathway" id="UPA00378"/>